<evidence type="ECO:0000313" key="3">
    <source>
        <dbReference type="Proteomes" id="UP000007089"/>
    </source>
</evidence>
<dbReference type="InterPro" id="IPR015797">
    <property type="entry name" value="NUDIX_hydrolase-like_dom_sf"/>
</dbReference>
<dbReference type="HOGENOM" id="CLU_1382819_0_0_7"/>
<evidence type="ECO:0000259" key="1">
    <source>
        <dbReference type="PROSITE" id="PS51462"/>
    </source>
</evidence>
<dbReference type="SUPFAM" id="SSF55811">
    <property type="entry name" value="Nudix"/>
    <property type="match status" value="1"/>
</dbReference>
<feature type="domain" description="Nudix hydrolase" evidence="1">
    <location>
        <begin position="52"/>
        <end position="214"/>
    </location>
</feature>
<gene>
    <name evidence="2" type="ordered locus">A2cp1_1343</name>
</gene>
<dbReference type="KEGG" id="acp:A2cp1_1343"/>
<reference evidence="2" key="1">
    <citation type="submission" date="2009-01" db="EMBL/GenBank/DDBJ databases">
        <title>Complete sequence of Anaeromyxobacter dehalogenans 2CP-1.</title>
        <authorList>
            <consortium name="US DOE Joint Genome Institute"/>
            <person name="Lucas S."/>
            <person name="Copeland A."/>
            <person name="Lapidus A."/>
            <person name="Glavina del Rio T."/>
            <person name="Dalin E."/>
            <person name="Tice H."/>
            <person name="Bruce D."/>
            <person name="Goodwin L."/>
            <person name="Pitluck S."/>
            <person name="Saunders E."/>
            <person name="Brettin T."/>
            <person name="Detter J.C."/>
            <person name="Han C."/>
            <person name="Larimer F."/>
            <person name="Land M."/>
            <person name="Hauser L."/>
            <person name="Kyrpides N."/>
            <person name="Ovchinnikova G."/>
            <person name="Beliaev A.S."/>
            <person name="Richardson P."/>
        </authorList>
    </citation>
    <scope>NUCLEOTIDE SEQUENCE</scope>
    <source>
        <strain evidence="2">2CP-1</strain>
    </source>
</reference>
<dbReference type="InterPro" id="IPR000086">
    <property type="entry name" value="NUDIX_hydrolase_dom"/>
</dbReference>
<name>B8JGL6_ANAD2</name>
<dbReference type="AlphaFoldDB" id="B8JGL6"/>
<dbReference type="PROSITE" id="PS51462">
    <property type="entry name" value="NUDIX"/>
    <property type="match status" value="1"/>
</dbReference>
<evidence type="ECO:0000313" key="2">
    <source>
        <dbReference type="EMBL" id="ACL64687.1"/>
    </source>
</evidence>
<accession>B8JGL6</accession>
<dbReference type="Proteomes" id="UP000007089">
    <property type="component" value="Chromosome"/>
</dbReference>
<dbReference type="EMBL" id="CP001359">
    <property type="protein sequence ID" value="ACL64687.1"/>
    <property type="molecule type" value="Genomic_DNA"/>
</dbReference>
<dbReference type="GO" id="GO:0016787">
    <property type="term" value="F:hydrolase activity"/>
    <property type="evidence" value="ECO:0007669"/>
    <property type="project" value="UniProtKB-KW"/>
</dbReference>
<protein>
    <submittedName>
        <fullName evidence="2">NUDIX hydrolase</fullName>
    </submittedName>
</protein>
<dbReference type="Gene3D" id="3.90.79.10">
    <property type="entry name" value="Nucleoside Triphosphate Pyrophosphohydrolase"/>
    <property type="match status" value="1"/>
</dbReference>
<dbReference type="RefSeq" id="WP_012632659.1">
    <property type="nucleotide sequence ID" value="NC_011891.1"/>
</dbReference>
<keyword evidence="3" id="KW-1185">Reference proteome</keyword>
<proteinExistence type="predicted"/>
<organism evidence="2 3">
    <name type="scientific">Anaeromyxobacter dehalogenans (strain ATCC BAA-258 / DSM 21875 / 2CP-1)</name>
    <dbReference type="NCBI Taxonomy" id="455488"/>
    <lineage>
        <taxon>Bacteria</taxon>
        <taxon>Pseudomonadati</taxon>
        <taxon>Myxococcota</taxon>
        <taxon>Myxococcia</taxon>
        <taxon>Myxococcales</taxon>
        <taxon>Cystobacterineae</taxon>
        <taxon>Anaeromyxobacteraceae</taxon>
        <taxon>Anaeromyxobacter</taxon>
    </lineage>
</organism>
<keyword evidence="2" id="KW-0378">Hydrolase</keyword>
<sequence length="238" mass="25677">MPRVTAIEIVEDRSAQARLDEGFLHLRRLRARNRRADGSASPEYPIDVIDRPALDAVAVCAWARTPRGVEVLTRRGLRPAAYFRRGKRAALPEPEYLLVEEIVAGVVEPGETGLAALQRRGADELREEAGLEVVPGALQPLGGPFFLLPGIASEKIHLLEVEVARPPVDGPYEAEGDGDGSPLEEGALLEWRVLGAAVRACEAGEIEDAKTELALRRLAARLGVALVPPDEPAAASRR</sequence>